<dbReference type="RefSeq" id="WP_344632219.1">
    <property type="nucleotide sequence ID" value="NZ_BAAATJ010000018.1"/>
</dbReference>
<dbReference type="Proteomes" id="UP001500058">
    <property type="component" value="Unassembled WGS sequence"/>
</dbReference>
<name>A0ABN3IKS1_9ACTN</name>
<keyword evidence="3" id="KW-1185">Reference proteome</keyword>
<feature type="compositionally biased region" description="Basic and acidic residues" evidence="1">
    <location>
        <begin position="147"/>
        <end position="162"/>
    </location>
</feature>
<proteinExistence type="predicted"/>
<accession>A0ABN3IKS1</accession>
<comment type="caution">
    <text evidence="2">The sequence shown here is derived from an EMBL/GenBank/DDBJ whole genome shotgun (WGS) entry which is preliminary data.</text>
</comment>
<feature type="region of interest" description="Disordered" evidence="1">
    <location>
        <begin position="1"/>
        <end position="224"/>
    </location>
</feature>
<sequence length="224" mass="23662">MADRTPDENEPTGADDSRPELTEEGGTATDDENPGLPPDDAPATGPSPGDSVLDGPDDPGGNPEDEGIPDLQNGTPEQQWMNDPQQMPVPGERAVAADRWGTTYAEQVEGESLDQRLAQEEPEVREDASAGYGPPADRTGQLSYDPLDDRPANQDVFSHESPVEGMSPEESAVHTVDDDRDIGQLRGENDEDQTGAPEGVGEVGPSGEGEGTGVHPDRGGTRNR</sequence>
<organism evidence="2 3">
    <name type="scientific">Streptomyces glaucosporus</name>
    <dbReference type="NCBI Taxonomy" id="284044"/>
    <lineage>
        <taxon>Bacteria</taxon>
        <taxon>Bacillati</taxon>
        <taxon>Actinomycetota</taxon>
        <taxon>Actinomycetes</taxon>
        <taxon>Kitasatosporales</taxon>
        <taxon>Streptomycetaceae</taxon>
        <taxon>Streptomyces</taxon>
    </lineage>
</organism>
<evidence type="ECO:0000313" key="3">
    <source>
        <dbReference type="Proteomes" id="UP001500058"/>
    </source>
</evidence>
<evidence type="ECO:0008006" key="4">
    <source>
        <dbReference type="Google" id="ProtNLM"/>
    </source>
</evidence>
<evidence type="ECO:0000313" key="2">
    <source>
        <dbReference type="EMBL" id="GAA2406161.1"/>
    </source>
</evidence>
<gene>
    <name evidence="2" type="ORF">GCM10010420_37580</name>
</gene>
<feature type="compositionally biased region" description="Basic and acidic residues" evidence="1">
    <location>
        <begin position="171"/>
        <end position="183"/>
    </location>
</feature>
<protein>
    <recommendedName>
        <fullName evidence="4">DUF5709 domain-containing protein</fullName>
    </recommendedName>
</protein>
<dbReference type="EMBL" id="BAAATJ010000018">
    <property type="protein sequence ID" value="GAA2406161.1"/>
    <property type="molecule type" value="Genomic_DNA"/>
</dbReference>
<evidence type="ECO:0000256" key="1">
    <source>
        <dbReference type="SAM" id="MobiDB-lite"/>
    </source>
</evidence>
<feature type="compositionally biased region" description="Basic and acidic residues" evidence="1">
    <location>
        <begin position="215"/>
        <end position="224"/>
    </location>
</feature>
<reference evidence="2 3" key="1">
    <citation type="journal article" date="2019" name="Int. J. Syst. Evol. Microbiol.">
        <title>The Global Catalogue of Microorganisms (GCM) 10K type strain sequencing project: providing services to taxonomists for standard genome sequencing and annotation.</title>
        <authorList>
            <consortium name="The Broad Institute Genomics Platform"/>
            <consortium name="The Broad Institute Genome Sequencing Center for Infectious Disease"/>
            <person name="Wu L."/>
            <person name="Ma J."/>
        </authorList>
    </citation>
    <scope>NUCLEOTIDE SEQUENCE [LARGE SCALE GENOMIC DNA]</scope>
    <source>
        <strain evidence="2 3">JCM 6921</strain>
    </source>
</reference>
<feature type="compositionally biased region" description="Polar residues" evidence="1">
    <location>
        <begin position="72"/>
        <end position="85"/>
    </location>
</feature>
<feature type="compositionally biased region" description="Gly residues" evidence="1">
    <location>
        <begin position="201"/>
        <end position="212"/>
    </location>
</feature>